<keyword evidence="4" id="KW-1185">Reference proteome</keyword>
<dbReference type="PANTHER" id="PTHR34597">
    <property type="entry name" value="SLR1661 PROTEIN"/>
    <property type="match status" value="1"/>
</dbReference>
<dbReference type="Gene3D" id="3.10.20.310">
    <property type="entry name" value="membrane protein fhac"/>
    <property type="match status" value="1"/>
</dbReference>
<gene>
    <name evidence="3" type="ORF">FEV51_03985</name>
</gene>
<evidence type="ECO:0000313" key="3">
    <source>
        <dbReference type="EMBL" id="TMM50519.1"/>
    </source>
</evidence>
<dbReference type="GO" id="GO:0098046">
    <property type="term" value="C:type V protein secretion system complex"/>
    <property type="evidence" value="ECO:0007669"/>
    <property type="project" value="TreeGrafter"/>
</dbReference>
<dbReference type="AlphaFoldDB" id="A0A5S3PAI9"/>
<dbReference type="InterPro" id="IPR051544">
    <property type="entry name" value="TPS_OM_transporter"/>
</dbReference>
<dbReference type="Pfam" id="PF03865">
    <property type="entry name" value="ShlB"/>
    <property type="match status" value="1"/>
</dbReference>
<dbReference type="OrthoDB" id="7486497at2"/>
<evidence type="ECO:0000313" key="4">
    <source>
        <dbReference type="Proteomes" id="UP000309668"/>
    </source>
</evidence>
<accession>A0A5S3PAI9</accession>
<sequence>MNVRSFPACRSVSAILLAGTMLAAAPAAAQSVQPPTREEVQREQLDQQLRAPAQPLSVEDGIERAPCPLADPQFADISFTFREARFSGLEAVDPALVTASYADMTGQTLPVAAVCEIRDRAATALRRAGYLASVQIPVQSIEDGVVDLDAVLARMTAVQVRGDAGPSEYALKKYLDKLVGAPVFNINDAERYLLLARDIPGLDVRLTLRPAPRDEGPGAAVVAGDVVGVVNVVRTPVYADVNVQNFGSRDVGRFGGLLRARFNGLTGLGDETTISGFMTADPKEQQVVQASHLFRVGGEGLTFGGGVTMAWTHPDLPGPDPFTSDTLVAGIFASYPVLRTQTRNVLVTGGFDLIDQTIDFSGLPLSQDKLRVGFLRAELNTIDRASLVGRDGYSVFEPRMAFGGSVEIRQGVGILGASDSCGPAFIACQQPGVVPLSRLDADPAGFVLRAQASMDFRPTPLLRFSLRPRAQYSPDALLGYEQISGGNYTVGRGYDPGAVIGDSGYGVQAEIAYGSLMPESRGGIAIQPFAFVDHIGTYTKNVAGDPQTLTSIGGGARATLGNRASVEAFIAAPLERAPLATRRGDVRALLTLTVQLAPWGN</sequence>
<dbReference type="PANTHER" id="PTHR34597:SF6">
    <property type="entry name" value="BLR6126 PROTEIN"/>
    <property type="match status" value="1"/>
</dbReference>
<dbReference type="GO" id="GO:0008320">
    <property type="term" value="F:protein transmembrane transporter activity"/>
    <property type="evidence" value="ECO:0007669"/>
    <property type="project" value="TreeGrafter"/>
</dbReference>
<keyword evidence="1" id="KW-0732">Signal</keyword>
<evidence type="ECO:0000256" key="1">
    <source>
        <dbReference type="SAM" id="SignalP"/>
    </source>
</evidence>
<dbReference type="EMBL" id="VCAO01000001">
    <property type="protein sequence ID" value="TMM50519.1"/>
    <property type="molecule type" value="Genomic_DNA"/>
</dbReference>
<comment type="caution">
    <text evidence="3">The sequence shown here is derived from an EMBL/GenBank/DDBJ whole genome shotgun (WGS) entry which is preliminary data.</text>
</comment>
<feature type="signal peptide" evidence="1">
    <location>
        <begin position="1"/>
        <end position="29"/>
    </location>
</feature>
<feature type="domain" description="Haemolysin activator HlyB C-terminal" evidence="2">
    <location>
        <begin position="400"/>
        <end position="557"/>
    </location>
</feature>
<reference evidence="3 4" key="1">
    <citation type="submission" date="2019-05" db="EMBL/GenBank/DDBJ databases">
        <title>Erythrobacter marisflavi sp. nov., isolated from isolated from water of an estuary environment.</title>
        <authorList>
            <person name="Yoon J.-H."/>
        </authorList>
    </citation>
    <scope>NUCLEOTIDE SEQUENCE [LARGE SCALE GENOMIC DNA]</scope>
    <source>
        <strain evidence="3 4">KEM-5</strain>
    </source>
</reference>
<feature type="chain" id="PRO_5024322148" evidence="1">
    <location>
        <begin position="30"/>
        <end position="601"/>
    </location>
</feature>
<organism evidence="3 4">
    <name type="scientific">Qipengyuania marisflavi</name>
    <dbReference type="NCBI Taxonomy" id="2486356"/>
    <lineage>
        <taxon>Bacteria</taxon>
        <taxon>Pseudomonadati</taxon>
        <taxon>Pseudomonadota</taxon>
        <taxon>Alphaproteobacteria</taxon>
        <taxon>Sphingomonadales</taxon>
        <taxon>Erythrobacteraceae</taxon>
        <taxon>Qipengyuania</taxon>
    </lineage>
</organism>
<dbReference type="Gene3D" id="2.40.160.50">
    <property type="entry name" value="membrane protein fhac: a member of the omp85/tpsb transporter family"/>
    <property type="match status" value="1"/>
</dbReference>
<dbReference type="InterPro" id="IPR005565">
    <property type="entry name" value="Hemolysn_activator_HlyB_C"/>
</dbReference>
<proteinExistence type="predicted"/>
<evidence type="ECO:0000259" key="2">
    <source>
        <dbReference type="Pfam" id="PF03865"/>
    </source>
</evidence>
<protein>
    <submittedName>
        <fullName evidence="3">ShlB/FhaC/HecB family hemolysin secretion/activation protein</fullName>
    </submittedName>
</protein>
<dbReference type="Proteomes" id="UP000309668">
    <property type="component" value="Unassembled WGS sequence"/>
</dbReference>
<name>A0A5S3PAI9_9SPHN</name>
<dbReference type="GO" id="GO:0046819">
    <property type="term" value="P:protein secretion by the type V secretion system"/>
    <property type="evidence" value="ECO:0007669"/>
    <property type="project" value="TreeGrafter"/>
</dbReference>